<dbReference type="EMBL" id="QFOI01000160">
    <property type="protein sequence ID" value="PZP48479.1"/>
    <property type="molecule type" value="Genomic_DNA"/>
</dbReference>
<dbReference type="InterPro" id="IPR015422">
    <property type="entry name" value="PyrdxlP-dep_Trfase_small"/>
</dbReference>
<gene>
    <name evidence="5" type="ORF">DI598_09880</name>
</gene>
<evidence type="ECO:0000256" key="3">
    <source>
        <dbReference type="ARBA" id="ARBA00022576"/>
    </source>
</evidence>
<dbReference type="InterPro" id="IPR005814">
    <property type="entry name" value="Aminotrans_3"/>
</dbReference>
<keyword evidence="4" id="KW-0808">Transferase</keyword>
<dbReference type="PANTHER" id="PTHR43206:SF2">
    <property type="entry name" value="4-AMINOBUTYRATE AMINOTRANSFERASE GABT"/>
    <property type="match status" value="1"/>
</dbReference>
<dbReference type="Gene3D" id="3.90.1150.10">
    <property type="entry name" value="Aspartate Aminotransferase, domain 1"/>
    <property type="match status" value="1"/>
</dbReference>
<dbReference type="GO" id="GO:0030170">
    <property type="term" value="F:pyridoxal phosphate binding"/>
    <property type="evidence" value="ECO:0007669"/>
    <property type="project" value="InterPro"/>
</dbReference>
<name>A0A2W5H3E9_9SPHI</name>
<comment type="similarity">
    <text evidence="2">Belongs to the class-III pyridoxal-phosphate-dependent aminotransferase family.</text>
</comment>
<dbReference type="PANTHER" id="PTHR43206">
    <property type="entry name" value="AMINOTRANSFERASE"/>
    <property type="match status" value="1"/>
</dbReference>
<comment type="caution">
    <text evidence="5">The sequence shown here is derived from an EMBL/GenBank/DDBJ whole genome shotgun (WGS) entry which is preliminary data.</text>
</comment>
<dbReference type="GO" id="GO:0008483">
    <property type="term" value="F:transaminase activity"/>
    <property type="evidence" value="ECO:0007669"/>
    <property type="project" value="UniProtKB-KW"/>
</dbReference>
<dbReference type="AlphaFoldDB" id="A0A2W5H3E9"/>
<comment type="cofactor">
    <cofactor evidence="1">
        <name>pyridoxal 5'-phosphate</name>
        <dbReference type="ChEBI" id="CHEBI:597326"/>
    </cofactor>
</comment>
<reference evidence="5 6" key="1">
    <citation type="submission" date="2017-11" db="EMBL/GenBank/DDBJ databases">
        <title>Infants hospitalized years apart are colonized by the same room-sourced microbial strains.</title>
        <authorList>
            <person name="Brooks B."/>
            <person name="Olm M.R."/>
            <person name="Firek B.A."/>
            <person name="Baker R."/>
            <person name="Thomas B.C."/>
            <person name="Morowitz M.J."/>
            <person name="Banfield J.F."/>
        </authorList>
    </citation>
    <scope>NUCLEOTIDE SEQUENCE [LARGE SCALE GENOMIC DNA]</scope>
    <source>
        <strain evidence="5">S2_009_000_R2_76</strain>
    </source>
</reference>
<evidence type="ECO:0000256" key="1">
    <source>
        <dbReference type="ARBA" id="ARBA00001933"/>
    </source>
</evidence>
<protein>
    <submittedName>
        <fullName evidence="5">L-lysine 6-transaminase</fullName>
    </submittedName>
</protein>
<evidence type="ECO:0000256" key="2">
    <source>
        <dbReference type="ARBA" id="ARBA00008954"/>
    </source>
</evidence>
<keyword evidence="3" id="KW-0032">Aminotransferase</keyword>
<accession>A0A2W5H3E9</accession>
<dbReference type="GO" id="GO:0009450">
    <property type="term" value="P:gamma-aminobutyric acid catabolic process"/>
    <property type="evidence" value="ECO:0007669"/>
    <property type="project" value="TreeGrafter"/>
</dbReference>
<dbReference type="Proteomes" id="UP000249645">
    <property type="component" value="Unassembled WGS sequence"/>
</dbReference>
<proteinExistence type="inferred from homology"/>
<sequence>LVLEVIEKDKLLENATSVGAYLLDQIQQLPLDKISNQRGIGLFCSMDFPTTEARDVFLKKTYASKLLIAGCGDCTIRFRPALNVTKTEIDQAISIIKNCL</sequence>
<dbReference type="SUPFAM" id="SSF53383">
    <property type="entry name" value="PLP-dependent transferases"/>
    <property type="match status" value="1"/>
</dbReference>
<evidence type="ECO:0000256" key="4">
    <source>
        <dbReference type="ARBA" id="ARBA00022679"/>
    </source>
</evidence>
<dbReference type="Pfam" id="PF00202">
    <property type="entry name" value="Aminotran_3"/>
    <property type="match status" value="1"/>
</dbReference>
<evidence type="ECO:0000313" key="5">
    <source>
        <dbReference type="EMBL" id="PZP48479.1"/>
    </source>
</evidence>
<organism evidence="5 6">
    <name type="scientific">Pseudopedobacter saltans</name>
    <dbReference type="NCBI Taxonomy" id="151895"/>
    <lineage>
        <taxon>Bacteria</taxon>
        <taxon>Pseudomonadati</taxon>
        <taxon>Bacteroidota</taxon>
        <taxon>Sphingobacteriia</taxon>
        <taxon>Sphingobacteriales</taxon>
        <taxon>Sphingobacteriaceae</taxon>
        <taxon>Pseudopedobacter</taxon>
    </lineage>
</organism>
<dbReference type="InterPro" id="IPR015424">
    <property type="entry name" value="PyrdxlP-dep_Trfase"/>
</dbReference>
<feature type="non-terminal residue" evidence="5">
    <location>
        <position position="1"/>
    </location>
</feature>
<evidence type="ECO:0000313" key="6">
    <source>
        <dbReference type="Proteomes" id="UP000249645"/>
    </source>
</evidence>